<evidence type="ECO:0000256" key="3">
    <source>
        <dbReference type="ARBA" id="ARBA00022833"/>
    </source>
</evidence>
<keyword evidence="2" id="KW-0863">Zinc-finger</keyword>
<dbReference type="Pfam" id="PF13695">
    <property type="entry name" value="Zn_ribbon_3CxxC"/>
    <property type="match status" value="1"/>
</dbReference>
<dbReference type="EnsemblMetazoa" id="XM_031000166">
    <property type="protein sequence ID" value="XP_030856026"/>
    <property type="gene ID" value="LOC105444717"/>
</dbReference>
<keyword evidence="1" id="KW-0479">Metal-binding</keyword>
<keyword evidence="3" id="KW-0862">Zinc</keyword>
<evidence type="ECO:0000256" key="2">
    <source>
        <dbReference type="ARBA" id="ARBA00022771"/>
    </source>
</evidence>
<evidence type="ECO:0000313" key="7">
    <source>
        <dbReference type="Proteomes" id="UP000007110"/>
    </source>
</evidence>
<dbReference type="RefSeq" id="XP_011677643.1">
    <property type="nucleotide sequence ID" value="XM_011679341.2"/>
</dbReference>
<dbReference type="InParanoid" id="A0A7M7T5T2"/>
<dbReference type="RefSeq" id="XP_030856026.1">
    <property type="nucleotide sequence ID" value="XM_031000166.1"/>
</dbReference>
<dbReference type="Proteomes" id="UP000007110">
    <property type="component" value="Unassembled WGS sequence"/>
</dbReference>
<proteinExistence type="predicted"/>
<reference evidence="7" key="1">
    <citation type="submission" date="2015-02" db="EMBL/GenBank/DDBJ databases">
        <title>Genome sequencing for Strongylocentrotus purpuratus.</title>
        <authorList>
            <person name="Murali S."/>
            <person name="Liu Y."/>
            <person name="Vee V."/>
            <person name="English A."/>
            <person name="Wang M."/>
            <person name="Skinner E."/>
            <person name="Han Y."/>
            <person name="Muzny D.M."/>
            <person name="Worley K.C."/>
            <person name="Gibbs R.A."/>
        </authorList>
    </citation>
    <scope>NUCLEOTIDE SEQUENCE</scope>
</reference>
<dbReference type="GO" id="GO:0008270">
    <property type="term" value="F:zinc ion binding"/>
    <property type="evidence" value="ECO:0007669"/>
    <property type="project" value="UniProtKB-KW"/>
</dbReference>
<evidence type="ECO:0000259" key="5">
    <source>
        <dbReference type="SMART" id="SM01328"/>
    </source>
</evidence>
<dbReference type="AlphaFoldDB" id="A0A7M7T5T2"/>
<organism evidence="6 7">
    <name type="scientific">Strongylocentrotus purpuratus</name>
    <name type="common">Purple sea urchin</name>
    <dbReference type="NCBI Taxonomy" id="7668"/>
    <lineage>
        <taxon>Eukaryota</taxon>
        <taxon>Metazoa</taxon>
        <taxon>Echinodermata</taxon>
        <taxon>Eleutherozoa</taxon>
        <taxon>Echinozoa</taxon>
        <taxon>Echinoidea</taxon>
        <taxon>Euechinoidea</taxon>
        <taxon>Echinacea</taxon>
        <taxon>Camarodonta</taxon>
        <taxon>Echinidea</taxon>
        <taxon>Strongylocentrotidae</taxon>
        <taxon>Strongylocentrotus</taxon>
    </lineage>
</organism>
<dbReference type="KEGG" id="spu:105444717"/>
<evidence type="ECO:0000256" key="4">
    <source>
        <dbReference type="SAM" id="MobiDB-lite"/>
    </source>
</evidence>
<feature type="region of interest" description="Disordered" evidence="4">
    <location>
        <begin position="98"/>
        <end position="129"/>
    </location>
</feature>
<dbReference type="EnsemblMetazoa" id="XM_011679341">
    <property type="protein sequence ID" value="XP_011677643"/>
    <property type="gene ID" value="LOC105444717"/>
</dbReference>
<sequence>MDTTAIIKSVMADKNITKNNIKERSSRQGVRGFSRIACSKPDCEGTWNTHQAHAVIDLKRQKVVRIYNQKCKTCQHENAPSFEDSVFREMVEKALEQEKKYRNNNRSVKRRSSYRDDDDEYGGPPHESSLCEKCGYGSSPCWKRTRRY</sequence>
<evidence type="ECO:0000313" key="6">
    <source>
        <dbReference type="EnsemblMetazoa" id="XP_030856026"/>
    </source>
</evidence>
<name>A0A7M7T5T2_STRPU</name>
<accession>A0A7M7T5T2</accession>
<dbReference type="RefSeq" id="XP_011677642.1">
    <property type="nucleotide sequence ID" value="XM_011679340.2"/>
</dbReference>
<dbReference type="OMA" id="CKKSWST"/>
<evidence type="ECO:0000256" key="1">
    <source>
        <dbReference type="ARBA" id="ARBA00022723"/>
    </source>
</evidence>
<dbReference type="SMART" id="SM01328">
    <property type="entry name" value="zf-3CxxC"/>
    <property type="match status" value="1"/>
</dbReference>
<dbReference type="InterPro" id="IPR027377">
    <property type="entry name" value="ZAR1/RTP1-5-like_Znf-3CxxC"/>
</dbReference>
<protein>
    <recommendedName>
        <fullName evidence="5">3CxxC-type domain-containing protein</fullName>
    </recommendedName>
</protein>
<dbReference type="OrthoDB" id="9969823at2759"/>
<dbReference type="EnsemblMetazoa" id="XM_011679340">
    <property type="protein sequence ID" value="XP_011677642"/>
    <property type="gene ID" value="LOC105444717"/>
</dbReference>
<dbReference type="GeneID" id="105444717"/>
<feature type="domain" description="3CxxC-type" evidence="5">
    <location>
        <begin position="31"/>
        <end position="137"/>
    </location>
</feature>
<reference evidence="6" key="2">
    <citation type="submission" date="2021-01" db="UniProtKB">
        <authorList>
            <consortium name="EnsemblMetazoa"/>
        </authorList>
    </citation>
    <scope>IDENTIFICATION</scope>
</reference>
<keyword evidence="7" id="KW-1185">Reference proteome</keyword>